<comment type="caution">
    <text evidence="2">The sequence shown here is derived from an EMBL/GenBank/DDBJ whole genome shotgun (WGS) entry which is preliminary data.</text>
</comment>
<proteinExistence type="predicted"/>
<gene>
    <name evidence="2" type="ORF">IAB26_08460</name>
</gene>
<protein>
    <submittedName>
        <fullName evidence="2">Endolytic transglycosylase MltG</fullName>
    </submittedName>
</protein>
<dbReference type="InterPro" id="IPR003770">
    <property type="entry name" value="MLTG-like"/>
</dbReference>
<dbReference type="AlphaFoldDB" id="A0A9D0ZVE2"/>
<evidence type="ECO:0000313" key="3">
    <source>
        <dbReference type="Proteomes" id="UP000886886"/>
    </source>
</evidence>
<dbReference type="Proteomes" id="UP000886886">
    <property type="component" value="Unassembled WGS sequence"/>
</dbReference>
<name>A0A9D0ZVE2_9FIRM</name>
<reference evidence="2" key="2">
    <citation type="journal article" date="2021" name="PeerJ">
        <title>Extensive microbial diversity within the chicken gut microbiome revealed by metagenomics and culture.</title>
        <authorList>
            <person name="Gilroy R."/>
            <person name="Ravi A."/>
            <person name="Getino M."/>
            <person name="Pursley I."/>
            <person name="Horton D.L."/>
            <person name="Alikhan N.F."/>
            <person name="Baker D."/>
            <person name="Gharbi K."/>
            <person name="Hall N."/>
            <person name="Watson M."/>
            <person name="Adriaenssens E.M."/>
            <person name="Foster-Nyarko E."/>
            <person name="Jarju S."/>
            <person name="Secka A."/>
            <person name="Antonio M."/>
            <person name="Oren A."/>
            <person name="Chaudhuri R.R."/>
            <person name="La Ragione R."/>
            <person name="Hildebrand F."/>
            <person name="Pallen M.J."/>
        </authorList>
    </citation>
    <scope>NUCLEOTIDE SEQUENCE</scope>
    <source>
        <strain evidence="2">ChiSjej3B21-11622</strain>
    </source>
</reference>
<dbReference type="Pfam" id="PF02618">
    <property type="entry name" value="YceG"/>
    <property type="match status" value="1"/>
</dbReference>
<feature type="transmembrane region" description="Helical" evidence="1">
    <location>
        <begin position="6"/>
        <end position="30"/>
    </location>
</feature>
<sequence length="128" mass="14617">MERKEALTRVLFLTVKLFLAVVIVFFLYTLGQRAYQFGFRVFAQEAVSEPPGKDVAFVYEEGTSPRQLAEMLEDKGLVQDADVFYVQLLLSQERDKLQAGNYVLNTSYTPDEILKVLSHEIDTETEEG</sequence>
<dbReference type="EMBL" id="DVFT01000127">
    <property type="protein sequence ID" value="HIQ96581.1"/>
    <property type="molecule type" value="Genomic_DNA"/>
</dbReference>
<keyword evidence="1" id="KW-0472">Membrane</keyword>
<organism evidence="2 3">
    <name type="scientific">Candidatus Limivivens merdigallinarum</name>
    <dbReference type="NCBI Taxonomy" id="2840859"/>
    <lineage>
        <taxon>Bacteria</taxon>
        <taxon>Bacillati</taxon>
        <taxon>Bacillota</taxon>
        <taxon>Clostridia</taxon>
        <taxon>Lachnospirales</taxon>
        <taxon>Lachnospiraceae</taxon>
        <taxon>Lachnospiraceae incertae sedis</taxon>
        <taxon>Candidatus Limivivens</taxon>
    </lineage>
</organism>
<reference evidence="2" key="1">
    <citation type="submission" date="2020-10" db="EMBL/GenBank/DDBJ databases">
        <authorList>
            <person name="Gilroy R."/>
        </authorList>
    </citation>
    <scope>NUCLEOTIDE SEQUENCE</scope>
    <source>
        <strain evidence="2">ChiSjej3B21-11622</strain>
    </source>
</reference>
<keyword evidence="1" id="KW-0812">Transmembrane</keyword>
<evidence type="ECO:0000256" key="1">
    <source>
        <dbReference type="SAM" id="Phobius"/>
    </source>
</evidence>
<evidence type="ECO:0000313" key="2">
    <source>
        <dbReference type="EMBL" id="HIQ96581.1"/>
    </source>
</evidence>
<keyword evidence="1" id="KW-1133">Transmembrane helix</keyword>
<dbReference type="Gene3D" id="3.30.1490.480">
    <property type="entry name" value="Endolytic murein transglycosylase"/>
    <property type="match status" value="1"/>
</dbReference>
<accession>A0A9D0ZVE2</accession>